<name>A0A2H1W631_SPOFR</name>
<evidence type="ECO:0000313" key="1">
    <source>
        <dbReference type="EMBL" id="SOQ48282.1"/>
    </source>
</evidence>
<protein>
    <submittedName>
        <fullName evidence="1">SFRICE_018880</fullName>
    </submittedName>
</protein>
<organism evidence="1">
    <name type="scientific">Spodoptera frugiperda</name>
    <name type="common">Fall armyworm</name>
    <dbReference type="NCBI Taxonomy" id="7108"/>
    <lineage>
        <taxon>Eukaryota</taxon>
        <taxon>Metazoa</taxon>
        <taxon>Ecdysozoa</taxon>
        <taxon>Arthropoda</taxon>
        <taxon>Hexapoda</taxon>
        <taxon>Insecta</taxon>
        <taxon>Pterygota</taxon>
        <taxon>Neoptera</taxon>
        <taxon>Endopterygota</taxon>
        <taxon>Lepidoptera</taxon>
        <taxon>Glossata</taxon>
        <taxon>Ditrysia</taxon>
        <taxon>Noctuoidea</taxon>
        <taxon>Noctuidae</taxon>
        <taxon>Amphipyrinae</taxon>
        <taxon>Spodoptera</taxon>
    </lineage>
</organism>
<sequence>MPHLMTSLALGEVRRSVRLLLTKNHPVPTLAFRARVPVSSLKACPEPMNVLIENYDGPIILHTSNIS</sequence>
<gene>
    <name evidence="1" type="ORF">SFRICE_018880</name>
</gene>
<dbReference type="AlphaFoldDB" id="A0A2H1W631"/>
<reference evidence="1" key="1">
    <citation type="submission" date="2016-07" db="EMBL/GenBank/DDBJ databases">
        <authorList>
            <person name="Bretaudeau A."/>
        </authorList>
    </citation>
    <scope>NUCLEOTIDE SEQUENCE</scope>
    <source>
        <strain evidence="1">Rice</strain>
        <tissue evidence="1">Whole body</tissue>
    </source>
</reference>
<dbReference type="EMBL" id="ODYU01006436">
    <property type="protein sequence ID" value="SOQ48282.1"/>
    <property type="molecule type" value="Genomic_DNA"/>
</dbReference>
<accession>A0A2H1W631</accession>
<proteinExistence type="predicted"/>